<proteinExistence type="predicted"/>
<evidence type="ECO:0000313" key="1">
    <source>
        <dbReference type="EMBL" id="BAI81885.1"/>
    </source>
</evidence>
<dbReference type="HOGENOM" id="CLU_308762_0_0_0"/>
<organism evidence="1 2">
    <name type="scientific">Deferribacter desulfuricans (strain DSM 14783 / JCM 11476 / NBRC 101012 / SSM1)</name>
    <dbReference type="NCBI Taxonomy" id="639282"/>
    <lineage>
        <taxon>Bacteria</taxon>
        <taxon>Pseudomonadati</taxon>
        <taxon>Deferribacterota</taxon>
        <taxon>Deferribacteres</taxon>
        <taxon>Deferribacterales</taxon>
        <taxon>Deferribacteraceae</taxon>
        <taxon>Deferribacter</taxon>
    </lineage>
</organism>
<dbReference type="OrthoDB" id="1523762at2"/>
<accession>D3PF93</accession>
<name>D3PF93_DEFDS</name>
<dbReference type="KEGG" id="ddf:DEFDS_P265"/>
<dbReference type="Proteomes" id="UP000001520">
    <property type="component" value="Plasmid megaplasmid pDF308"/>
</dbReference>
<dbReference type="EMBL" id="AP011530">
    <property type="protein sequence ID" value="BAI81885.1"/>
    <property type="molecule type" value="Genomic_DNA"/>
</dbReference>
<keyword evidence="1" id="KW-0614">Plasmid</keyword>
<geneLocation type="plasmid" evidence="1 2">
    <name>megaplasmid pDF308</name>
</geneLocation>
<dbReference type="AlphaFoldDB" id="D3PF93"/>
<evidence type="ECO:0000313" key="2">
    <source>
        <dbReference type="Proteomes" id="UP000001520"/>
    </source>
</evidence>
<dbReference type="RefSeq" id="WP_013009097.1">
    <property type="nucleotide sequence ID" value="NC_013940.1"/>
</dbReference>
<sequence length="955" mass="112643">METLETRKNNIVNAYFKLDLNYIDNLRDKLVKKYLTTDSKIKDPVQIRKDIQKFSELTNLPILENSDFIDIIKNKKLISFNDISELSDNIKNPIESIDYLSSIIKPFLKEDDYSYETIQSDITKQTTNKEFDWFTQFNENIKKQYYATNNKEEENTKNFIESYNIFFGLKNKEIEDLENSSLTFLNSFKFVFREDYFNELDNLIETFLSIESSDSSIYDLFNVLSDYQNTLKEVKENFQNITIEDLFMFYGQVNTLHNNIMQLYDNANINKIQLTELNRYNNILLTNLQLMLKSYLEQNYIYANKGTEYTEEDKNQRIESVFNKIAIQAEENYKSPLNVKEIDWVKIGYNAGIPIKVDTKISDLYYSNKFSYYALLEYKADNFQWKINKLLESNNLDLIIDILKKETDSYNQVIDAYEGALGKNSKILQELRDIQQQMKELLFDPYNKHKYDNMSKKEQKLRNFVTGLRGISISNVNNTEIRLALQAIEVVLSLYLLSLKFIALAGISTYYRYKVRDLINYEKEYRKQIKEFNKAKKDMDNFKNILQNEISTKKVQQIIKNKQFFEDYYVNVKNNTQFYYNKMLSDNWLDTQAKKIMKSGDAYLKYKDALKTYRDFIIKALIGNTRVDVDKIKHVKLDIYNNFYRSVTRNSFVFNMLNTFWNTEKVNALIKNHFPKELQELLKNKEFNNYFEVIKYLHDNKSLINGKGIKLPSDILNEKQIKNIVESDSYKKLDELSKILQEKIGKNYLTVEDINKLPEEVLFEIFKIVNSDKAFQTGEIRTSIFQKGELDITRYFDPFEFNNNVNNYSNNIMEKIDNIVFEKLQDIVLENDVMDNFSSEVQKVIKSVYDTVSNQNNFTKPTIELQGTIMDQQKKTNLVNPEQLNTSLLSTAYLKDYAVKNEALSSSKSIFDTVQEIETQKTDKIGALKLIDLNDFSPFSSKSKPLEKIDMDITN</sequence>
<keyword evidence="2" id="KW-1185">Reference proteome</keyword>
<gene>
    <name evidence="1" type="ordered locus">DEFDS_P265</name>
</gene>
<protein>
    <submittedName>
        <fullName evidence="1">Uncharacterized protein</fullName>
    </submittedName>
</protein>
<reference evidence="1 2" key="1">
    <citation type="journal article" date="2010" name="DNA Res.">
        <title>Bacterial lifestyle in a deep-sea hydrothermal vent chimney revealed by the genome sequence of the thermophilic bacterium Deferribacter desulfuricans SSM1.</title>
        <authorList>
            <person name="Takaki Y."/>
            <person name="Shimamura S."/>
            <person name="Nakagawa S."/>
            <person name="Fukuhara Y."/>
            <person name="Horikawa H."/>
            <person name="Ankai A."/>
            <person name="Harada T."/>
            <person name="Hosoyama A."/>
            <person name="Oguchi A."/>
            <person name="Fukui S."/>
            <person name="Fujita N."/>
            <person name="Takami H."/>
            <person name="Takai K."/>
        </authorList>
    </citation>
    <scope>NUCLEOTIDE SEQUENCE [LARGE SCALE GENOMIC DNA]</scope>
    <source>
        <strain evidence="2">DSM 14783 / JCM 11476 / NBRC 101012 / SSM1</strain>
        <plasmid evidence="2">Plasmid megaplasmid pDF308</plasmid>
    </source>
</reference>